<dbReference type="InterPro" id="IPR007353">
    <property type="entry name" value="DUF421"/>
</dbReference>
<dbReference type="PANTHER" id="PTHR34582:SF5">
    <property type="entry name" value="UPF0702 TRANSMEMBRANE PROTEIN YETF"/>
    <property type="match status" value="1"/>
</dbReference>
<keyword evidence="5 7" id="KW-1133">Transmembrane helix</keyword>
<keyword evidence="10" id="KW-1185">Reference proteome</keyword>
<keyword evidence="6 7" id="KW-0472">Membrane</keyword>
<dbReference type="InterPro" id="IPR023090">
    <property type="entry name" value="UPF0702_alpha/beta_dom_sf"/>
</dbReference>
<evidence type="ECO:0000256" key="1">
    <source>
        <dbReference type="ARBA" id="ARBA00004651"/>
    </source>
</evidence>
<proteinExistence type="inferred from homology"/>
<evidence type="ECO:0000259" key="8">
    <source>
        <dbReference type="Pfam" id="PF04239"/>
    </source>
</evidence>
<protein>
    <submittedName>
        <fullName evidence="9">Uncharacterized membrane protein YcaP (DUF421 family)</fullName>
    </submittedName>
</protein>
<dbReference type="RefSeq" id="WP_204542359.1">
    <property type="nucleotide sequence ID" value="NZ_JAFBFI010000007.1"/>
</dbReference>
<gene>
    <name evidence="9" type="ORF">JOC77_001996</name>
</gene>
<dbReference type="Pfam" id="PF04239">
    <property type="entry name" value="DUF421"/>
    <property type="match status" value="1"/>
</dbReference>
<feature type="domain" description="YetF C-terminal" evidence="8">
    <location>
        <begin position="90"/>
        <end position="222"/>
    </location>
</feature>
<comment type="caution">
    <text evidence="9">The sequence shown here is derived from an EMBL/GenBank/DDBJ whole genome shotgun (WGS) entry which is preliminary data.</text>
</comment>
<feature type="transmembrane region" description="Helical" evidence="7">
    <location>
        <begin position="67"/>
        <end position="87"/>
    </location>
</feature>
<keyword evidence="3" id="KW-1003">Cell membrane</keyword>
<dbReference type="Proteomes" id="UP000823486">
    <property type="component" value="Unassembled WGS sequence"/>
</dbReference>
<feature type="transmembrane region" description="Helical" evidence="7">
    <location>
        <begin position="41"/>
        <end position="61"/>
    </location>
</feature>
<feature type="transmembrane region" description="Helical" evidence="7">
    <location>
        <begin position="12"/>
        <end position="29"/>
    </location>
</feature>
<evidence type="ECO:0000256" key="2">
    <source>
        <dbReference type="ARBA" id="ARBA00006448"/>
    </source>
</evidence>
<accession>A0ABS2QHC8</accession>
<keyword evidence="4 7" id="KW-0812">Transmembrane</keyword>
<name>A0ABS2QHC8_9BACI</name>
<evidence type="ECO:0000256" key="4">
    <source>
        <dbReference type="ARBA" id="ARBA00022692"/>
    </source>
</evidence>
<evidence type="ECO:0000256" key="3">
    <source>
        <dbReference type="ARBA" id="ARBA00022475"/>
    </source>
</evidence>
<evidence type="ECO:0000313" key="9">
    <source>
        <dbReference type="EMBL" id="MBM7692566.1"/>
    </source>
</evidence>
<dbReference type="Gene3D" id="3.30.240.20">
    <property type="entry name" value="bsu07140 like domains"/>
    <property type="match status" value="2"/>
</dbReference>
<sequence>MEFFFGQDQLSMFQWIMRGVIGYLFLAAATKFMGQRFISQLRFIDFITALIVGSIIAKPLGSSAEGMAGPFITTAVISVLYYINTLLTLKFNPWRKLFEPSTLILIKNGKINIANLKKAKITMEYLLSVLRMQHIYSIENIGIALWEPGGAITAFLHTEYNPVSKKDMNIPTEPFRLTKIVIKEGLIKEDALELFGVSREWIEDQMKNNYKVPIKEVILATLDEGKTLKVIQTTADKV</sequence>
<comment type="similarity">
    <text evidence="2">Belongs to the UPF0702 family.</text>
</comment>
<comment type="subcellular location">
    <subcellularLocation>
        <location evidence="1">Cell membrane</location>
        <topology evidence="1">Multi-pass membrane protein</topology>
    </subcellularLocation>
</comment>
<evidence type="ECO:0000256" key="7">
    <source>
        <dbReference type="SAM" id="Phobius"/>
    </source>
</evidence>
<reference evidence="9 10" key="1">
    <citation type="submission" date="2021-01" db="EMBL/GenBank/DDBJ databases">
        <title>Genomic Encyclopedia of Type Strains, Phase IV (KMG-IV): sequencing the most valuable type-strain genomes for metagenomic binning, comparative biology and taxonomic classification.</title>
        <authorList>
            <person name="Goeker M."/>
        </authorList>
    </citation>
    <scope>NUCLEOTIDE SEQUENCE [LARGE SCALE GENOMIC DNA]</scope>
    <source>
        <strain evidence="9 10">DSM 105482</strain>
    </source>
</reference>
<dbReference type="EMBL" id="JAFBFI010000007">
    <property type="protein sequence ID" value="MBM7692566.1"/>
    <property type="molecule type" value="Genomic_DNA"/>
</dbReference>
<evidence type="ECO:0000256" key="5">
    <source>
        <dbReference type="ARBA" id="ARBA00022989"/>
    </source>
</evidence>
<organism evidence="9 10">
    <name type="scientific">Peribacillus deserti</name>
    <dbReference type="NCBI Taxonomy" id="673318"/>
    <lineage>
        <taxon>Bacteria</taxon>
        <taxon>Bacillati</taxon>
        <taxon>Bacillota</taxon>
        <taxon>Bacilli</taxon>
        <taxon>Bacillales</taxon>
        <taxon>Bacillaceae</taxon>
        <taxon>Peribacillus</taxon>
    </lineage>
</organism>
<evidence type="ECO:0000256" key="6">
    <source>
        <dbReference type="ARBA" id="ARBA00023136"/>
    </source>
</evidence>
<evidence type="ECO:0000313" key="10">
    <source>
        <dbReference type="Proteomes" id="UP000823486"/>
    </source>
</evidence>
<dbReference type="PANTHER" id="PTHR34582">
    <property type="entry name" value="UPF0702 TRANSMEMBRANE PROTEIN YCAP"/>
    <property type="match status" value="1"/>
</dbReference>